<dbReference type="SUPFAM" id="SSF51905">
    <property type="entry name" value="FAD/NAD(P)-binding domain"/>
    <property type="match status" value="1"/>
</dbReference>
<accession>A0A445MSG4</accession>
<dbReference type="InterPro" id="IPR036188">
    <property type="entry name" value="FAD/NAD-bd_sf"/>
</dbReference>
<evidence type="ECO:0000313" key="2">
    <source>
        <dbReference type="EMBL" id="SPD72385.1"/>
    </source>
</evidence>
<sequence>MEEHPVIIIGAGPSGSACAKALKESGVSPLVIEKNELPRHKICSGILFGQTQVLLEKYFGHLPPESLYCEPRIIKASDIREWNREKGFCDYVWEIPKDGMSFPTDFFNVWRNQFDYWLLKESRAEYRDSCSYRGFSINNDKVSVKLLCKDESHQELTCSYLIGADGGNSRVRSTLYPEWGTESAEVAVYQSYYHFSDTGSLKDGSWTVFFEPEIGDTLSSVSRKDDFLTLCVGGLKGRSLKKSMEAFKRFLSENFGVVLEEEERNEGCVLRQAPPNLGAGRVILTGEAAGFMYLNGEGISAAIDSGYRAGKAVAKAIQDGVDAVDIYKKLSVDILNHMDVCLEQMRFFAAEPG</sequence>
<dbReference type="PANTHER" id="PTHR42685">
    <property type="entry name" value="GERANYLGERANYL DIPHOSPHATE REDUCTASE"/>
    <property type="match status" value="1"/>
</dbReference>
<evidence type="ECO:0000259" key="1">
    <source>
        <dbReference type="Pfam" id="PF01494"/>
    </source>
</evidence>
<dbReference type="InterPro" id="IPR050407">
    <property type="entry name" value="Geranylgeranyl_reductase"/>
</dbReference>
<dbReference type="PRINTS" id="PR00420">
    <property type="entry name" value="RNGMNOXGNASE"/>
</dbReference>
<dbReference type="Pfam" id="PF13450">
    <property type="entry name" value="NAD_binding_8"/>
    <property type="match status" value="1"/>
</dbReference>
<dbReference type="InterPro" id="IPR002938">
    <property type="entry name" value="FAD-bd"/>
</dbReference>
<dbReference type="Pfam" id="PF01494">
    <property type="entry name" value="FAD_binding_3"/>
    <property type="match status" value="1"/>
</dbReference>
<gene>
    <name evidence="2" type="ORF">PITCH_A1310014</name>
</gene>
<dbReference type="AlphaFoldDB" id="A0A445MSG4"/>
<protein>
    <submittedName>
        <fullName evidence="2">FAD dependent oxidoreductase</fullName>
    </submittedName>
</protein>
<proteinExistence type="predicted"/>
<dbReference type="GO" id="GO:0071949">
    <property type="term" value="F:FAD binding"/>
    <property type="evidence" value="ECO:0007669"/>
    <property type="project" value="InterPro"/>
</dbReference>
<dbReference type="Gene3D" id="3.50.50.60">
    <property type="entry name" value="FAD/NAD(P)-binding domain"/>
    <property type="match status" value="1"/>
</dbReference>
<name>A0A445MSG4_9BACT</name>
<feature type="domain" description="FAD-binding" evidence="1">
    <location>
        <begin position="124"/>
        <end position="318"/>
    </location>
</feature>
<dbReference type="EMBL" id="OJIN01000037">
    <property type="protein sequence ID" value="SPD72385.1"/>
    <property type="molecule type" value="Genomic_DNA"/>
</dbReference>
<reference evidence="2" key="1">
    <citation type="submission" date="2018-01" db="EMBL/GenBank/DDBJ databases">
        <authorList>
            <person name="Regsiter A."/>
            <person name="William W."/>
        </authorList>
    </citation>
    <scope>NUCLEOTIDE SEQUENCE</scope>
    <source>
        <strain evidence="2">TRIP AH-1</strain>
    </source>
</reference>
<organism evidence="2">
    <name type="scientific">uncultured Desulfobacterium sp</name>
    <dbReference type="NCBI Taxonomy" id="201089"/>
    <lineage>
        <taxon>Bacteria</taxon>
        <taxon>Pseudomonadati</taxon>
        <taxon>Thermodesulfobacteriota</taxon>
        <taxon>Desulfobacteria</taxon>
        <taxon>Desulfobacterales</taxon>
        <taxon>Desulfobacteriaceae</taxon>
        <taxon>Desulfobacterium</taxon>
        <taxon>environmental samples</taxon>
    </lineage>
</organism>
<dbReference type="PANTHER" id="PTHR42685:SF22">
    <property type="entry name" value="CONDITIONED MEDIUM FACTOR RECEPTOR 1"/>
    <property type="match status" value="1"/>
</dbReference>